<dbReference type="SMART" id="SM00950">
    <property type="entry name" value="Piwi"/>
    <property type="match status" value="1"/>
</dbReference>
<evidence type="ECO:0000256" key="2">
    <source>
        <dbReference type="ARBA" id="ARBA00035032"/>
    </source>
</evidence>
<reference evidence="5" key="1">
    <citation type="submission" date="2016-10" db="EMBL/GenBank/DDBJ databases">
        <authorList>
            <person name="Varghese N."/>
            <person name="Submissions S."/>
        </authorList>
    </citation>
    <scope>NUCLEOTIDE SEQUENCE [LARGE SCALE GENOMIC DNA]</scope>
    <source>
        <strain evidence="5">GAS369</strain>
    </source>
</reference>
<feature type="domain" description="Piwi" evidence="3">
    <location>
        <begin position="145"/>
        <end position="459"/>
    </location>
</feature>
<dbReference type="Gene3D" id="3.30.420.10">
    <property type="entry name" value="Ribonuclease H-like superfamily/Ribonuclease H"/>
    <property type="match status" value="1"/>
</dbReference>
<evidence type="ECO:0000313" key="4">
    <source>
        <dbReference type="EMBL" id="SDT42477.1"/>
    </source>
</evidence>
<evidence type="ECO:0000313" key="5">
    <source>
        <dbReference type="Proteomes" id="UP000243904"/>
    </source>
</evidence>
<dbReference type="Proteomes" id="UP000243904">
    <property type="component" value="Chromosome I"/>
</dbReference>
<dbReference type="Pfam" id="PF02171">
    <property type="entry name" value="Piwi"/>
    <property type="match status" value="1"/>
</dbReference>
<dbReference type="RefSeq" id="WP_146689868.1">
    <property type="nucleotide sequence ID" value="NZ_LT629750.1"/>
</dbReference>
<dbReference type="SUPFAM" id="SSF53098">
    <property type="entry name" value="Ribonuclease H-like"/>
    <property type="match status" value="1"/>
</dbReference>
<sequence>MKLTTLPEPLLEFGTGTHVCPRTGIEHLGVYDKRDELRRTELRIGVVGRGEGIDLLDDWLERCRDGIERKEGSKLLNLFRGFGGINQDYGFLTRIINSPQYTRTIKKSDISAVVKLASRAERVEKAVELYYEQIRFLAENRSVDVIVCVMPNEMFDSITTTSESDDDNSGDSELEHNFRRILKAKSMHLGTPLQLVREKTILITKQAGDQQDPATKAWNFVTALYYKGNKTIPWRLVEDTAKLRSCYIGIGFYKSRDGETVSSSLAQVFDEFGHGIILRGTPVSIDKKNRHAYLSEDQAYELLRDALDEYDRALEHMPARIVIHKSSQFRESERKGFLRALDEKGIRAKDFVAITDTDIRLFGNKDYPPKRGTLMTISETEGVLYTRGTVDFYKTYPGMYVPAPLKITAYEQDSSLESLCDEILGLTKMNWNNTQMDGRLPITLECARKIGDIMKYVSPTEKPQVSYSFYM</sequence>
<gene>
    <name evidence="4" type="ORF">SAMN05444158_5982</name>
</gene>
<evidence type="ECO:0000259" key="3">
    <source>
        <dbReference type="SMART" id="SM00950"/>
    </source>
</evidence>
<dbReference type="InterPro" id="IPR036397">
    <property type="entry name" value="RNaseH_sf"/>
</dbReference>
<organism evidence="4 5">
    <name type="scientific">Bradyrhizobium canariense</name>
    <dbReference type="NCBI Taxonomy" id="255045"/>
    <lineage>
        <taxon>Bacteria</taxon>
        <taxon>Pseudomonadati</taxon>
        <taxon>Pseudomonadota</taxon>
        <taxon>Alphaproteobacteria</taxon>
        <taxon>Hyphomicrobiales</taxon>
        <taxon>Nitrobacteraceae</taxon>
        <taxon>Bradyrhizobium</taxon>
    </lineage>
</organism>
<dbReference type="InterPro" id="IPR012337">
    <property type="entry name" value="RNaseH-like_sf"/>
</dbReference>
<dbReference type="GO" id="GO:0003676">
    <property type="term" value="F:nucleic acid binding"/>
    <property type="evidence" value="ECO:0007669"/>
    <property type="project" value="InterPro"/>
</dbReference>
<comment type="similarity">
    <text evidence="1">Belongs to the argonaute family. Long pAgo subfamily.</text>
</comment>
<accession>A0A1H2A9C4</accession>
<proteinExistence type="inferred from homology"/>
<name>A0A1H2A9C4_9BRAD</name>
<dbReference type="CDD" id="cd04659">
    <property type="entry name" value="Piwi_piwi-like_ProArk"/>
    <property type="match status" value="1"/>
</dbReference>
<evidence type="ECO:0000256" key="1">
    <source>
        <dbReference type="ARBA" id="ARBA00035012"/>
    </source>
</evidence>
<protein>
    <recommendedName>
        <fullName evidence="2">Protein argonaute</fullName>
    </recommendedName>
</protein>
<dbReference type="AlphaFoldDB" id="A0A1H2A9C4"/>
<dbReference type="InterPro" id="IPR003165">
    <property type="entry name" value="Piwi"/>
</dbReference>
<keyword evidence="5" id="KW-1185">Reference proteome</keyword>
<dbReference type="EMBL" id="LT629750">
    <property type="protein sequence ID" value="SDT42477.1"/>
    <property type="molecule type" value="Genomic_DNA"/>
</dbReference>